<reference evidence="3 4" key="1">
    <citation type="journal article" date="2010" name="Stand. Genomic Sci.">
        <title>Complete genome sequence of Haliangium ochraceum type strain (SMP-2).</title>
        <authorList>
            <consortium name="US DOE Joint Genome Institute (JGI-PGF)"/>
            <person name="Ivanova N."/>
            <person name="Daum C."/>
            <person name="Lang E."/>
            <person name="Abt B."/>
            <person name="Kopitz M."/>
            <person name="Saunders E."/>
            <person name="Lapidus A."/>
            <person name="Lucas S."/>
            <person name="Glavina Del Rio T."/>
            <person name="Nolan M."/>
            <person name="Tice H."/>
            <person name="Copeland A."/>
            <person name="Cheng J.F."/>
            <person name="Chen F."/>
            <person name="Bruce D."/>
            <person name="Goodwin L."/>
            <person name="Pitluck S."/>
            <person name="Mavromatis K."/>
            <person name="Pati A."/>
            <person name="Mikhailova N."/>
            <person name="Chen A."/>
            <person name="Palaniappan K."/>
            <person name="Land M."/>
            <person name="Hauser L."/>
            <person name="Chang Y.J."/>
            <person name="Jeffries C.D."/>
            <person name="Detter J.C."/>
            <person name="Brettin T."/>
            <person name="Rohde M."/>
            <person name="Goker M."/>
            <person name="Bristow J."/>
            <person name="Markowitz V."/>
            <person name="Eisen J.A."/>
            <person name="Hugenholtz P."/>
            <person name="Kyrpides N.C."/>
            <person name="Klenk H.P."/>
        </authorList>
    </citation>
    <scope>NUCLEOTIDE SEQUENCE [LARGE SCALE GENOMIC DNA]</scope>
    <source>
        <strain evidence="4">DSM 14365 / CIP 107738 / JCM 11303 / AJ 13395 / SMP-2</strain>
    </source>
</reference>
<dbReference type="Proteomes" id="UP000001880">
    <property type="component" value="Chromosome"/>
</dbReference>
<dbReference type="HOGENOM" id="CLU_1037338_0_0_7"/>
<organism evidence="3 4">
    <name type="scientific">Haliangium ochraceum (strain DSM 14365 / JCM 11303 / SMP-2)</name>
    <dbReference type="NCBI Taxonomy" id="502025"/>
    <lineage>
        <taxon>Bacteria</taxon>
        <taxon>Pseudomonadati</taxon>
        <taxon>Myxococcota</taxon>
        <taxon>Polyangia</taxon>
        <taxon>Haliangiales</taxon>
        <taxon>Kofleriaceae</taxon>
        <taxon>Haliangium</taxon>
    </lineage>
</organism>
<dbReference type="OrthoDB" id="7549755at2"/>
<evidence type="ECO:0000259" key="2">
    <source>
        <dbReference type="Pfam" id="PF13490"/>
    </source>
</evidence>
<dbReference type="EMBL" id="CP001804">
    <property type="protein sequence ID" value="ACY17825.1"/>
    <property type="molecule type" value="Genomic_DNA"/>
</dbReference>
<keyword evidence="1 3" id="KW-0812">Transmembrane</keyword>
<keyword evidence="4" id="KW-1185">Reference proteome</keyword>
<evidence type="ECO:0000313" key="4">
    <source>
        <dbReference type="Proteomes" id="UP000001880"/>
    </source>
</evidence>
<evidence type="ECO:0000256" key="1">
    <source>
        <dbReference type="SAM" id="Phobius"/>
    </source>
</evidence>
<dbReference type="InterPro" id="IPR041916">
    <property type="entry name" value="Anti_sigma_zinc_sf"/>
</dbReference>
<dbReference type="Gene3D" id="1.10.10.1320">
    <property type="entry name" value="Anti-sigma factor, zinc-finger domain"/>
    <property type="match status" value="1"/>
</dbReference>
<feature type="domain" description="Putative zinc-finger" evidence="2">
    <location>
        <begin position="5"/>
        <end position="39"/>
    </location>
</feature>
<dbReference type="AlphaFoldDB" id="D0LYF9"/>
<dbReference type="RefSeq" id="WP_012830417.1">
    <property type="nucleotide sequence ID" value="NC_013440.1"/>
</dbReference>
<keyword evidence="1" id="KW-0472">Membrane</keyword>
<gene>
    <name evidence="3" type="ordered locus">Hoch_5341</name>
</gene>
<dbReference type="STRING" id="502025.Hoch_5341"/>
<proteinExistence type="predicted"/>
<evidence type="ECO:0000313" key="3">
    <source>
        <dbReference type="EMBL" id="ACY17825.1"/>
    </source>
</evidence>
<sequence length="268" mass="29612">MPICCTDVDTLLQTYLDDELAEGESREFEAHLGVCGTCRGRTASAARFRDVIRDKLQPPRAPEDLRERVALALDREEWRMRRSRRGWVLPGAATVAAAAAMLLFIVTSLPISGSASPVADDAVLQHMRRQAIEVQGAAVSPWERTQSSGEMRMPQFRGVRAKVKGARISELRGRPALQIFYKVMHGQRPYEVALQVFDAQDVDFGSGFPGSELRVANNRELWVGELRGYTVVAHRDAEGTGYMFTSADYPAEDLASLVAEADLPPPLP</sequence>
<name>D0LYF9_HALO1</name>
<dbReference type="InterPro" id="IPR027383">
    <property type="entry name" value="Znf_put"/>
</dbReference>
<accession>D0LYF9</accession>
<dbReference type="eggNOG" id="COG5662">
    <property type="taxonomic scope" value="Bacteria"/>
</dbReference>
<feature type="transmembrane region" description="Helical" evidence="1">
    <location>
        <begin position="87"/>
        <end position="106"/>
    </location>
</feature>
<dbReference type="KEGG" id="hoh:Hoch_5341"/>
<dbReference type="Pfam" id="PF13490">
    <property type="entry name" value="zf-HC2"/>
    <property type="match status" value="1"/>
</dbReference>
<keyword evidence="1" id="KW-1133">Transmembrane helix</keyword>
<protein>
    <submittedName>
        <fullName evidence="3">Putative transmembrane anti-sigma factor</fullName>
    </submittedName>
</protein>